<dbReference type="Gene3D" id="3.40.720.10">
    <property type="entry name" value="Alkaline Phosphatase, subunit A"/>
    <property type="match status" value="1"/>
</dbReference>
<dbReference type="PANTHER" id="PTHR43751:SF1">
    <property type="entry name" value="SULFATASE ATSG-RELATED"/>
    <property type="match status" value="1"/>
</dbReference>
<dbReference type="Pfam" id="PF00884">
    <property type="entry name" value="Sulfatase"/>
    <property type="match status" value="1"/>
</dbReference>
<dbReference type="InterPro" id="IPR017850">
    <property type="entry name" value="Alkaline_phosphatase_core_sf"/>
</dbReference>
<protein>
    <submittedName>
        <fullName evidence="3">Sulfatase</fullName>
    </submittedName>
</protein>
<feature type="signal peptide" evidence="1">
    <location>
        <begin position="1"/>
        <end position="24"/>
    </location>
</feature>
<dbReference type="InterPro" id="IPR052701">
    <property type="entry name" value="GAG_Ulvan_Degrading_Sulfatases"/>
</dbReference>
<reference evidence="4" key="1">
    <citation type="journal article" date="2019" name="Int. J. Syst. Evol. Microbiol.">
        <title>The Global Catalogue of Microorganisms (GCM) 10K type strain sequencing project: providing services to taxonomists for standard genome sequencing and annotation.</title>
        <authorList>
            <consortium name="The Broad Institute Genomics Platform"/>
            <consortium name="The Broad Institute Genome Sequencing Center for Infectious Disease"/>
            <person name="Wu L."/>
            <person name="Ma J."/>
        </authorList>
    </citation>
    <scope>NUCLEOTIDE SEQUENCE [LARGE SCALE GENOMIC DNA]</scope>
    <source>
        <strain evidence="4">JCM 31920</strain>
    </source>
</reference>
<dbReference type="InterPro" id="IPR000917">
    <property type="entry name" value="Sulfatase_N"/>
</dbReference>
<evidence type="ECO:0000256" key="1">
    <source>
        <dbReference type="SAM" id="SignalP"/>
    </source>
</evidence>
<feature type="domain" description="Sulfatase N-terminal" evidence="2">
    <location>
        <begin position="35"/>
        <end position="327"/>
    </location>
</feature>
<sequence>MARGTHLIFLCLLVIAAGHAAAQAANGNGGKQKAPNILFCIADDMSFRFLNAYHKTPWLQTPAFDYVAREGVLFANAYTPNSKCAPSRACILTGRNPWQLEEAGNHVPYFPDKFVTWMEALGDNGYRTGFTGKGWAPGKAGNRNGKPRQLTGPLYNQKKITPPTPAMSNIDYAENFREFLSEKPGEQPFCFWFGAAEPHRGYTYGSGVSVGGKKTADIAEVPPYWPDNEVVRNDLLDYALEVEYFDRQLGAILKLLGEAGELENTIVVVMSDNGMPFPRVKGNVYEFSNHLPLAMMWKGKMKSKGRTVTDYVSFIDFAPTFLAAAGVDAGKTGMQPVQGRSLLPLLLSDDHKEAGHRRNLVLLGRERTDVGRPDDAGFPVRGLVKDGYFYLKNYEPARWPAGNPETGYLDSDGGPTKTEILNRKRHNGKDTFWDLSFGKRPSEELYQLTEDPHGMKNLAADAAHLNVLKKLRNEMEAALKKQGDPRMFGKGAIFDRYPYAEEATADFYNRWKKGEKLKAGWVSPSDFEVSEYEK</sequence>
<dbReference type="EMBL" id="BAABEY010000012">
    <property type="protein sequence ID" value="GAA4435646.1"/>
    <property type="molecule type" value="Genomic_DNA"/>
</dbReference>
<dbReference type="RefSeq" id="WP_345027413.1">
    <property type="nucleotide sequence ID" value="NZ_BAABEY010000012.1"/>
</dbReference>
<keyword evidence="4" id="KW-1185">Reference proteome</keyword>
<dbReference type="SUPFAM" id="SSF53649">
    <property type="entry name" value="Alkaline phosphatase-like"/>
    <property type="match status" value="1"/>
</dbReference>
<keyword evidence="1" id="KW-0732">Signal</keyword>
<comment type="caution">
    <text evidence="3">The sequence shown here is derived from an EMBL/GenBank/DDBJ whole genome shotgun (WGS) entry which is preliminary data.</text>
</comment>
<organism evidence="3 4">
    <name type="scientific">Ravibacter arvi</name>
    <dbReference type="NCBI Taxonomy" id="2051041"/>
    <lineage>
        <taxon>Bacteria</taxon>
        <taxon>Pseudomonadati</taxon>
        <taxon>Bacteroidota</taxon>
        <taxon>Cytophagia</taxon>
        <taxon>Cytophagales</taxon>
        <taxon>Spirosomataceae</taxon>
        <taxon>Ravibacter</taxon>
    </lineage>
</organism>
<proteinExistence type="predicted"/>
<feature type="chain" id="PRO_5046029100" evidence="1">
    <location>
        <begin position="25"/>
        <end position="534"/>
    </location>
</feature>
<evidence type="ECO:0000313" key="3">
    <source>
        <dbReference type="EMBL" id="GAA4435646.1"/>
    </source>
</evidence>
<accession>A0ABP8LT87</accession>
<gene>
    <name evidence="3" type="ORF">GCM10023091_12460</name>
</gene>
<dbReference type="PANTHER" id="PTHR43751">
    <property type="entry name" value="SULFATASE"/>
    <property type="match status" value="1"/>
</dbReference>
<evidence type="ECO:0000313" key="4">
    <source>
        <dbReference type="Proteomes" id="UP001501508"/>
    </source>
</evidence>
<evidence type="ECO:0000259" key="2">
    <source>
        <dbReference type="Pfam" id="PF00884"/>
    </source>
</evidence>
<name>A0ABP8LT87_9BACT</name>
<dbReference type="CDD" id="cd16027">
    <property type="entry name" value="SGSH"/>
    <property type="match status" value="1"/>
</dbReference>
<dbReference type="Proteomes" id="UP001501508">
    <property type="component" value="Unassembled WGS sequence"/>
</dbReference>